<dbReference type="InterPro" id="IPR029045">
    <property type="entry name" value="ClpP/crotonase-like_dom_sf"/>
</dbReference>
<gene>
    <name evidence="4" type="ORF">IFM89_011218</name>
</gene>
<evidence type="ECO:0000313" key="4">
    <source>
        <dbReference type="EMBL" id="KAF9600635.1"/>
    </source>
</evidence>
<dbReference type="EMBL" id="JADFTS010000006">
    <property type="protein sequence ID" value="KAF9600635.1"/>
    <property type="molecule type" value="Genomic_DNA"/>
</dbReference>
<sequence length="526" mass="57980">MQSCKYLVRKKHSFSLHHRFLRNLSLLPESQVLVQGKTSSRSAILNRPIALNALNTQMCARLKNLYQSWEENSDIGFIVLKGSGKAFCAGGDVVSLYRSINDGMGEDCKEFFKTIYSFIYLVGTYLKPHVALLNGVTMGGGAGISIPGMFRVVTERTTPPLVFSPLNCLNVRCVGLSWKVLAKQSPPSPVKPAQHLGVATNAEQKLYFLVMLLFGSRQLQVFATPETQIGFHPDAGASFYLSHLPGYLDGTGETRLLNPHFAFPPNQGSLLSVGSSPALFLGPVPTLSISTHLPLRIREESSEQEGLGEGLGCVDLEFTRNRGEYLALTGEKLNGAEMIASGLATHYSDSAKLTWIEDHLGKLVTDDPSVIESSLEKYGDLVYPDSRSVMHRMDIVDKCFSHGTVEEILDAIENEAARTNDEWCISTVKKLKEASPLGLKVSLRSIREGRYQSLDQCLAREYQMSLQGISKQISRDFCEGVRARLVDKDLAPKAVLDIKANVVNPINPRNQLAMKQICDIGISDWP</sequence>
<dbReference type="SUPFAM" id="SSF52096">
    <property type="entry name" value="ClpP/crotonase"/>
    <property type="match status" value="2"/>
</dbReference>
<dbReference type="GO" id="GO:0006574">
    <property type="term" value="P:L-valine catabolic process"/>
    <property type="evidence" value="ECO:0007669"/>
    <property type="project" value="UniProtKB-UniRule"/>
</dbReference>
<evidence type="ECO:0000256" key="2">
    <source>
        <dbReference type="RuleBase" id="RU369070"/>
    </source>
</evidence>
<accession>A0A835HHA2</accession>
<dbReference type="AlphaFoldDB" id="A0A835HHA2"/>
<feature type="domain" description="Enoyl-CoA hydratase/isomerase" evidence="3">
    <location>
        <begin position="321"/>
        <end position="493"/>
    </location>
</feature>
<comment type="caution">
    <text evidence="4">The sequence shown here is derived from an EMBL/GenBank/DDBJ whole genome shotgun (WGS) entry which is preliminary data.</text>
</comment>
<protein>
    <recommendedName>
        <fullName evidence="2">3-hydroxyisobutyryl-CoA hydrolase</fullName>
        <shortName evidence="2">HIB-CoA hydrolase</shortName>
        <shortName evidence="2">HIBYL-CoA-H</shortName>
        <ecNumber evidence="2">3.1.2.4</ecNumber>
    </recommendedName>
    <alternativeName>
        <fullName evidence="2">3-hydroxyisobutyryl-coenzyme A hydrolase</fullName>
    </alternativeName>
</protein>
<name>A0A835HHA2_9MAGN</name>
<keyword evidence="5" id="KW-1185">Reference proteome</keyword>
<dbReference type="Pfam" id="PF16113">
    <property type="entry name" value="ECH_2"/>
    <property type="match status" value="3"/>
</dbReference>
<comment type="function">
    <text evidence="2">Hydrolyzes 3-hydroxyisobutyryl-CoA (HIBYL-CoA), a saline catabolite. Has high activity toward isobutyryl-CoA. Could be an isobutyryl-CoA dehydrogenase that functions in valine catabolism.</text>
</comment>
<dbReference type="Proteomes" id="UP000631114">
    <property type="component" value="Unassembled WGS sequence"/>
</dbReference>
<dbReference type="OrthoDB" id="16820at2759"/>
<dbReference type="CDD" id="cd06558">
    <property type="entry name" value="crotonase-like"/>
    <property type="match status" value="1"/>
</dbReference>
<dbReference type="EC" id="3.1.2.4" evidence="2"/>
<feature type="domain" description="Enoyl-CoA hydratase/isomerase" evidence="3">
    <location>
        <begin position="42"/>
        <end position="158"/>
    </location>
</feature>
<reference evidence="4 5" key="1">
    <citation type="submission" date="2020-10" db="EMBL/GenBank/DDBJ databases">
        <title>The Coptis chinensis genome and diversification of protoberbering-type alkaloids.</title>
        <authorList>
            <person name="Wang B."/>
            <person name="Shu S."/>
            <person name="Song C."/>
            <person name="Liu Y."/>
        </authorList>
    </citation>
    <scope>NUCLEOTIDE SEQUENCE [LARGE SCALE GENOMIC DNA]</scope>
    <source>
        <strain evidence="4">HL-2020</strain>
        <tissue evidence="4">Leaf</tissue>
    </source>
</reference>
<comment type="pathway">
    <text evidence="2">Amino-acid degradation; L-valine degradation.</text>
</comment>
<dbReference type="InterPro" id="IPR045004">
    <property type="entry name" value="ECH_dom"/>
</dbReference>
<dbReference type="Gene3D" id="3.90.226.10">
    <property type="entry name" value="2-enoyl-CoA Hydratase, Chain A, domain 1"/>
    <property type="match status" value="2"/>
</dbReference>
<dbReference type="PANTHER" id="PTHR43176:SF4">
    <property type="entry name" value="3-HYDROXYISOBUTYRYL-COA HYDROLASE-LIKE PROTEIN 1, MITOCHONDRIAL"/>
    <property type="match status" value="1"/>
</dbReference>
<dbReference type="PANTHER" id="PTHR43176">
    <property type="entry name" value="3-HYDROXYISOBUTYRYL-COA HYDROLASE-RELATED"/>
    <property type="match status" value="1"/>
</dbReference>
<feature type="domain" description="Enoyl-CoA hydratase/isomerase" evidence="3">
    <location>
        <begin position="221"/>
        <end position="248"/>
    </location>
</feature>
<dbReference type="InterPro" id="IPR032259">
    <property type="entry name" value="HIBYL-CoA-H"/>
</dbReference>
<evidence type="ECO:0000259" key="3">
    <source>
        <dbReference type="Pfam" id="PF16113"/>
    </source>
</evidence>
<comment type="catalytic activity">
    <reaction evidence="2">
        <text>3-hydroxy-2-methylpropanoyl-CoA + H2O = 3-hydroxy-2-methylpropanoate + CoA + H(+)</text>
        <dbReference type="Rhea" id="RHEA:20888"/>
        <dbReference type="ChEBI" id="CHEBI:11805"/>
        <dbReference type="ChEBI" id="CHEBI:15377"/>
        <dbReference type="ChEBI" id="CHEBI:15378"/>
        <dbReference type="ChEBI" id="CHEBI:57287"/>
        <dbReference type="ChEBI" id="CHEBI:57340"/>
        <dbReference type="EC" id="3.1.2.4"/>
    </reaction>
</comment>
<proteinExistence type="inferred from homology"/>
<dbReference type="GO" id="GO:0003860">
    <property type="term" value="F:3-hydroxyisobutyryl-CoA hydrolase activity"/>
    <property type="evidence" value="ECO:0007669"/>
    <property type="project" value="UniProtKB-UniRule"/>
</dbReference>
<comment type="similarity">
    <text evidence="2">Belongs to the enoyl-CoA hydratase/isomerase family.</text>
</comment>
<organism evidence="4 5">
    <name type="scientific">Coptis chinensis</name>
    <dbReference type="NCBI Taxonomy" id="261450"/>
    <lineage>
        <taxon>Eukaryota</taxon>
        <taxon>Viridiplantae</taxon>
        <taxon>Streptophyta</taxon>
        <taxon>Embryophyta</taxon>
        <taxon>Tracheophyta</taxon>
        <taxon>Spermatophyta</taxon>
        <taxon>Magnoliopsida</taxon>
        <taxon>Ranunculales</taxon>
        <taxon>Ranunculaceae</taxon>
        <taxon>Coptidoideae</taxon>
        <taxon>Coptis</taxon>
    </lineage>
</organism>
<keyword evidence="1 2" id="KW-0378">Hydrolase</keyword>
<evidence type="ECO:0000256" key="1">
    <source>
        <dbReference type="ARBA" id="ARBA00022801"/>
    </source>
</evidence>
<evidence type="ECO:0000313" key="5">
    <source>
        <dbReference type="Proteomes" id="UP000631114"/>
    </source>
</evidence>